<sequence length="28" mass="3136">MACIHVGGMHANNWSKPRDQVRASKFPP</sequence>
<organism evidence="2">
    <name type="scientific">Arundo donax</name>
    <name type="common">Giant reed</name>
    <name type="synonym">Donax arundinaceus</name>
    <dbReference type="NCBI Taxonomy" id="35708"/>
    <lineage>
        <taxon>Eukaryota</taxon>
        <taxon>Viridiplantae</taxon>
        <taxon>Streptophyta</taxon>
        <taxon>Embryophyta</taxon>
        <taxon>Tracheophyta</taxon>
        <taxon>Spermatophyta</taxon>
        <taxon>Magnoliopsida</taxon>
        <taxon>Liliopsida</taxon>
        <taxon>Poales</taxon>
        <taxon>Poaceae</taxon>
        <taxon>PACMAD clade</taxon>
        <taxon>Arundinoideae</taxon>
        <taxon>Arundineae</taxon>
        <taxon>Arundo</taxon>
    </lineage>
</organism>
<name>A0A0A8YLM2_ARUDO</name>
<proteinExistence type="predicted"/>
<feature type="region of interest" description="Disordered" evidence="1">
    <location>
        <begin position="1"/>
        <end position="28"/>
    </location>
</feature>
<evidence type="ECO:0000313" key="2">
    <source>
        <dbReference type="EMBL" id="JAD27506.1"/>
    </source>
</evidence>
<evidence type="ECO:0000256" key="1">
    <source>
        <dbReference type="SAM" id="MobiDB-lite"/>
    </source>
</evidence>
<reference evidence="2" key="1">
    <citation type="submission" date="2014-09" db="EMBL/GenBank/DDBJ databases">
        <authorList>
            <person name="Magalhaes I.L.F."/>
            <person name="Oliveira U."/>
            <person name="Santos F.R."/>
            <person name="Vidigal T.H.D.A."/>
            <person name="Brescovit A.D."/>
            <person name="Santos A.J."/>
        </authorList>
    </citation>
    <scope>NUCLEOTIDE SEQUENCE</scope>
    <source>
        <tissue evidence="2">Shoot tissue taken approximately 20 cm above the soil surface</tissue>
    </source>
</reference>
<accession>A0A0A8YLM2</accession>
<dbReference type="EMBL" id="GBRH01270389">
    <property type="protein sequence ID" value="JAD27506.1"/>
    <property type="molecule type" value="Transcribed_RNA"/>
</dbReference>
<dbReference type="AlphaFoldDB" id="A0A0A8YLM2"/>
<reference evidence="2" key="2">
    <citation type="journal article" date="2015" name="Data Brief">
        <title>Shoot transcriptome of the giant reed, Arundo donax.</title>
        <authorList>
            <person name="Barrero R.A."/>
            <person name="Guerrero F.D."/>
            <person name="Moolhuijzen P."/>
            <person name="Goolsby J.A."/>
            <person name="Tidwell J."/>
            <person name="Bellgard S.E."/>
            <person name="Bellgard M.I."/>
        </authorList>
    </citation>
    <scope>NUCLEOTIDE SEQUENCE</scope>
    <source>
        <tissue evidence="2">Shoot tissue taken approximately 20 cm above the soil surface</tissue>
    </source>
</reference>
<protein>
    <submittedName>
        <fullName evidence="2">Uncharacterized protein</fullName>
    </submittedName>
</protein>